<evidence type="ECO:0000256" key="1">
    <source>
        <dbReference type="SAM" id="SignalP"/>
    </source>
</evidence>
<organism evidence="4 5">
    <name type="scientific">Loigolactobacillus binensis</name>
    <dbReference type="NCBI Taxonomy" id="2559922"/>
    <lineage>
        <taxon>Bacteria</taxon>
        <taxon>Bacillati</taxon>
        <taxon>Bacillota</taxon>
        <taxon>Bacilli</taxon>
        <taxon>Lactobacillales</taxon>
        <taxon>Lactobacillaceae</taxon>
        <taxon>Loigolactobacillus</taxon>
    </lineage>
</organism>
<accession>A0ABW3EAF3</accession>
<evidence type="ECO:0000313" key="5">
    <source>
        <dbReference type="Proteomes" id="UP001597104"/>
    </source>
</evidence>
<evidence type="ECO:0000313" key="4">
    <source>
        <dbReference type="EMBL" id="MFD0897304.1"/>
    </source>
</evidence>
<dbReference type="Proteomes" id="UP001597104">
    <property type="component" value="Unassembled WGS sequence"/>
</dbReference>
<dbReference type="Gene3D" id="2.30.30.40">
    <property type="entry name" value="SH3 Domains"/>
    <property type="match status" value="1"/>
</dbReference>
<dbReference type="EC" id="3.5.1.28" evidence="4"/>
<dbReference type="Pfam" id="PF01510">
    <property type="entry name" value="Amidase_2"/>
    <property type="match status" value="1"/>
</dbReference>
<dbReference type="CDD" id="cd06583">
    <property type="entry name" value="PGRP"/>
    <property type="match status" value="1"/>
</dbReference>
<comment type="caution">
    <text evidence="4">The sequence shown here is derived from an EMBL/GenBank/DDBJ whole genome shotgun (WGS) entry which is preliminary data.</text>
</comment>
<protein>
    <submittedName>
        <fullName evidence="4">N-acetylmuramoyl-L-alanine amidase</fullName>
        <ecNumber evidence="4">3.5.1.28</ecNumber>
    </submittedName>
</protein>
<dbReference type="SMART" id="SM00287">
    <property type="entry name" value="SH3b"/>
    <property type="match status" value="1"/>
</dbReference>
<dbReference type="InterPro" id="IPR036505">
    <property type="entry name" value="Amidase/PGRP_sf"/>
</dbReference>
<feature type="signal peptide" evidence="1">
    <location>
        <begin position="1"/>
        <end position="29"/>
    </location>
</feature>
<name>A0ABW3EAF3_9LACO</name>
<proteinExistence type="predicted"/>
<dbReference type="GO" id="GO:0008745">
    <property type="term" value="F:N-acetylmuramoyl-L-alanine amidase activity"/>
    <property type="evidence" value="ECO:0007669"/>
    <property type="project" value="UniProtKB-EC"/>
</dbReference>
<dbReference type="RefSeq" id="WP_137637173.1">
    <property type="nucleotide sequence ID" value="NZ_BJDN01000006.1"/>
</dbReference>
<keyword evidence="1" id="KW-0732">Signal</keyword>
<feature type="domain" description="SH3b" evidence="2">
    <location>
        <begin position="232"/>
        <end position="301"/>
    </location>
</feature>
<dbReference type="InterPro" id="IPR003646">
    <property type="entry name" value="SH3-like_bac-type"/>
</dbReference>
<dbReference type="EMBL" id="JBHTIO010000032">
    <property type="protein sequence ID" value="MFD0897304.1"/>
    <property type="molecule type" value="Genomic_DNA"/>
</dbReference>
<keyword evidence="4" id="KW-0378">Hydrolase</keyword>
<reference evidence="5" key="1">
    <citation type="journal article" date="2019" name="Int. J. Syst. Evol. Microbiol.">
        <title>The Global Catalogue of Microorganisms (GCM) 10K type strain sequencing project: providing services to taxonomists for standard genome sequencing and annotation.</title>
        <authorList>
            <consortium name="The Broad Institute Genomics Platform"/>
            <consortium name="The Broad Institute Genome Sequencing Center for Infectious Disease"/>
            <person name="Wu L."/>
            <person name="Ma J."/>
        </authorList>
    </citation>
    <scope>NUCLEOTIDE SEQUENCE [LARGE SCALE GENOMIC DNA]</scope>
    <source>
        <strain evidence="5">CCM 8925</strain>
    </source>
</reference>
<dbReference type="InterPro" id="IPR002502">
    <property type="entry name" value="Amidase_domain"/>
</dbReference>
<dbReference type="SMART" id="SM00644">
    <property type="entry name" value="Ami_2"/>
    <property type="match status" value="1"/>
</dbReference>
<dbReference type="SUPFAM" id="SSF55846">
    <property type="entry name" value="N-acetylmuramoyl-L-alanine amidase-like"/>
    <property type="match status" value="1"/>
</dbReference>
<evidence type="ECO:0000259" key="2">
    <source>
        <dbReference type="SMART" id="SM00287"/>
    </source>
</evidence>
<keyword evidence="5" id="KW-1185">Reference proteome</keyword>
<evidence type="ECO:0000259" key="3">
    <source>
        <dbReference type="SMART" id="SM00644"/>
    </source>
</evidence>
<feature type="chain" id="PRO_5045497258" evidence="1">
    <location>
        <begin position="30"/>
        <end position="308"/>
    </location>
</feature>
<gene>
    <name evidence="4" type="ORF">ACFQZ7_06075</name>
</gene>
<sequence>MKNKTKLATRLTVAAAAVFLLAPVAPASAYTVNNTYAFGASQGSSQIANNKYIVLHDVGTESGAAANANYFDNNWNVSYTYTQYTVGDGGQVFKIGEPGYVAWGAGDYANSNSPVQIELGHANSYAQFKQDYAAYVALAHDSAVQFNIPLRFNDINGGIITHNFVSQNIWGDHSDPVAYMAKWGVSQATLGHDVVTGVSSLGGSSNVINNPSKPATSAPAASSNKMANGFTAESGTFVNGDQPIQVRYLAGVDASRAGMLPAGASINYDSYVNYDGYVWVHYIGYNGRDLYLPTHPSGTANNVWGTFK</sequence>
<feature type="domain" description="N-acetylmuramoyl-L-alanine amidase" evidence="3">
    <location>
        <begin position="40"/>
        <end position="177"/>
    </location>
</feature>
<dbReference type="Gene3D" id="3.40.80.10">
    <property type="entry name" value="Peptidoglycan recognition protein-like"/>
    <property type="match status" value="1"/>
</dbReference>
<dbReference type="Pfam" id="PF08460">
    <property type="entry name" value="SH3_5"/>
    <property type="match status" value="1"/>
</dbReference>